<evidence type="ECO:0000256" key="1">
    <source>
        <dbReference type="SAM" id="MobiDB-lite"/>
    </source>
</evidence>
<keyword evidence="2" id="KW-0812">Transmembrane</keyword>
<organism evidence="3 4">
    <name type="scientific">Bifidobacterium adolescentis</name>
    <dbReference type="NCBI Taxonomy" id="1680"/>
    <lineage>
        <taxon>Bacteria</taxon>
        <taxon>Bacillati</taxon>
        <taxon>Actinomycetota</taxon>
        <taxon>Actinomycetes</taxon>
        <taxon>Bifidobacteriales</taxon>
        <taxon>Bifidobacteriaceae</taxon>
        <taxon>Bifidobacterium</taxon>
    </lineage>
</organism>
<accession>A0A1X2Z1E7</accession>
<sequence>MDLISNFMCADAGQRLTVAVLFIALVLNLLSFALKLFDLFLRSSGQDEEDDFSQQGWSNDAEDNRKGLAS</sequence>
<feature type="region of interest" description="Disordered" evidence="1">
    <location>
        <begin position="47"/>
        <end position="70"/>
    </location>
</feature>
<keyword evidence="2" id="KW-1133">Transmembrane helix</keyword>
<feature type="transmembrane region" description="Helical" evidence="2">
    <location>
        <begin position="12"/>
        <end position="34"/>
    </location>
</feature>
<name>A0A1X2Z1E7_BIFAD</name>
<protein>
    <submittedName>
        <fullName evidence="3">Uncharacterized protein</fullName>
    </submittedName>
</protein>
<dbReference type="Proteomes" id="UP000193377">
    <property type="component" value="Unassembled WGS sequence"/>
</dbReference>
<keyword evidence="2" id="KW-0472">Membrane</keyword>
<evidence type="ECO:0000256" key="2">
    <source>
        <dbReference type="SAM" id="Phobius"/>
    </source>
</evidence>
<gene>
    <name evidence="3" type="ORF">B0487_1150</name>
</gene>
<evidence type="ECO:0000313" key="4">
    <source>
        <dbReference type="Proteomes" id="UP000193377"/>
    </source>
</evidence>
<dbReference type="EMBL" id="LNKD01000001">
    <property type="protein sequence ID" value="OSG88230.1"/>
    <property type="molecule type" value="Genomic_DNA"/>
</dbReference>
<reference evidence="3 4" key="1">
    <citation type="journal article" date="2016" name="Sci. Rep.">
        <title>Evaluation of genetic diversity among strains of the human gut commensal Bifidobacterium adolescentis.</title>
        <authorList>
            <person name="Duranti S."/>
            <person name="Milani C."/>
            <person name="Lugli G.A."/>
            <person name="Mancabelli L."/>
            <person name="Turroni F."/>
            <person name="Ferrario C."/>
            <person name="Mangifesta M."/>
            <person name="Viappiani A."/>
            <person name="Sanchez B."/>
            <person name="Margolles A."/>
            <person name="van Sinderen D."/>
            <person name="Ventura M."/>
        </authorList>
    </citation>
    <scope>NUCLEOTIDE SEQUENCE [LARGE SCALE GENOMIC DNA]</scope>
    <source>
        <strain evidence="3 4">487B</strain>
    </source>
</reference>
<dbReference type="AlphaFoldDB" id="A0A1X2Z1E7"/>
<comment type="caution">
    <text evidence="3">The sequence shown here is derived from an EMBL/GenBank/DDBJ whole genome shotgun (WGS) entry which is preliminary data.</text>
</comment>
<evidence type="ECO:0000313" key="3">
    <source>
        <dbReference type="EMBL" id="OSG88230.1"/>
    </source>
</evidence>
<proteinExistence type="predicted"/>